<dbReference type="OrthoDB" id="277955at2"/>
<organism evidence="2 3">
    <name type="scientific">Stieleria marina</name>
    <dbReference type="NCBI Taxonomy" id="1930275"/>
    <lineage>
        <taxon>Bacteria</taxon>
        <taxon>Pseudomonadati</taxon>
        <taxon>Planctomycetota</taxon>
        <taxon>Planctomycetia</taxon>
        <taxon>Pirellulales</taxon>
        <taxon>Pirellulaceae</taxon>
        <taxon>Stieleria</taxon>
    </lineage>
</organism>
<name>A0A517NVG6_9BACT</name>
<dbReference type="Proteomes" id="UP000319817">
    <property type="component" value="Chromosome"/>
</dbReference>
<accession>A0A517NVG6</accession>
<dbReference type="EMBL" id="CP036526">
    <property type="protein sequence ID" value="QDT11117.1"/>
    <property type="molecule type" value="Genomic_DNA"/>
</dbReference>
<keyword evidence="1" id="KW-0472">Membrane</keyword>
<feature type="transmembrane region" description="Helical" evidence="1">
    <location>
        <begin position="16"/>
        <end position="42"/>
    </location>
</feature>
<evidence type="ECO:0000256" key="1">
    <source>
        <dbReference type="SAM" id="Phobius"/>
    </source>
</evidence>
<keyword evidence="1" id="KW-1133">Transmembrane helix</keyword>
<dbReference type="RefSeq" id="WP_145418910.1">
    <property type="nucleotide sequence ID" value="NZ_CP036526.1"/>
</dbReference>
<evidence type="ECO:0000313" key="3">
    <source>
        <dbReference type="Proteomes" id="UP000319817"/>
    </source>
</evidence>
<proteinExistence type="predicted"/>
<evidence type="ECO:0000313" key="2">
    <source>
        <dbReference type="EMBL" id="QDT11117.1"/>
    </source>
</evidence>
<protein>
    <submittedName>
        <fullName evidence="2">Uncharacterized protein</fullName>
    </submittedName>
</protein>
<reference evidence="2 3" key="1">
    <citation type="submission" date="2019-02" db="EMBL/GenBank/DDBJ databases">
        <title>Deep-cultivation of Planctomycetes and their phenomic and genomic characterization uncovers novel biology.</title>
        <authorList>
            <person name="Wiegand S."/>
            <person name="Jogler M."/>
            <person name="Boedeker C."/>
            <person name="Pinto D."/>
            <person name="Vollmers J."/>
            <person name="Rivas-Marin E."/>
            <person name="Kohn T."/>
            <person name="Peeters S.H."/>
            <person name="Heuer A."/>
            <person name="Rast P."/>
            <person name="Oberbeckmann S."/>
            <person name="Bunk B."/>
            <person name="Jeske O."/>
            <person name="Meyerdierks A."/>
            <person name="Storesund J.E."/>
            <person name="Kallscheuer N."/>
            <person name="Luecker S."/>
            <person name="Lage O.M."/>
            <person name="Pohl T."/>
            <person name="Merkel B.J."/>
            <person name="Hornburger P."/>
            <person name="Mueller R.-W."/>
            <person name="Bruemmer F."/>
            <person name="Labrenz M."/>
            <person name="Spormann A.M."/>
            <person name="Op den Camp H."/>
            <person name="Overmann J."/>
            <person name="Amann R."/>
            <person name="Jetten M.S.M."/>
            <person name="Mascher T."/>
            <person name="Medema M.H."/>
            <person name="Devos D.P."/>
            <person name="Kaster A.-K."/>
            <person name="Ovreas L."/>
            <person name="Rohde M."/>
            <person name="Galperin M.Y."/>
            <person name="Jogler C."/>
        </authorList>
    </citation>
    <scope>NUCLEOTIDE SEQUENCE [LARGE SCALE GENOMIC DNA]</scope>
    <source>
        <strain evidence="2 3">K23_9</strain>
    </source>
</reference>
<gene>
    <name evidence="2" type="ORF">K239x_31110</name>
</gene>
<keyword evidence="1" id="KW-0812">Transmembrane</keyword>
<sequence length="157" mass="17638">MNSQPTTDREDLSPDVGFVAIVFLVIAISTWLLLMPAVPAIAQTTINRFHFRTASFSQWAIQQPIPAMYNLANRFQVTQRSADGSDQVLASGMVNHFPARKITFANGRYRNLKTRCACDLQVTSSYRGLQQRTQFHIEPQSDGGFVMSRSPVDEVQE</sequence>
<dbReference type="AlphaFoldDB" id="A0A517NVG6"/>
<keyword evidence="3" id="KW-1185">Reference proteome</keyword>